<reference evidence="2" key="1">
    <citation type="journal article" date="2019" name="Int. J. Syst. Evol. Microbiol.">
        <title>The Global Catalogue of Microorganisms (GCM) 10K type strain sequencing project: providing services to taxonomists for standard genome sequencing and annotation.</title>
        <authorList>
            <consortium name="The Broad Institute Genomics Platform"/>
            <consortium name="The Broad Institute Genome Sequencing Center for Infectious Disease"/>
            <person name="Wu L."/>
            <person name="Ma J."/>
        </authorList>
    </citation>
    <scope>NUCLEOTIDE SEQUENCE [LARGE SCALE GENOMIC DNA]</scope>
    <source>
        <strain evidence="2">JCM 16924</strain>
    </source>
</reference>
<protein>
    <submittedName>
        <fullName evidence="1">Uncharacterized protein</fullName>
    </submittedName>
</protein>
<evidence type="ECO:0000313" key="2">
    <source>
        <dbReference type="Proteomes" id="UP001500456"/>
    </source>
</evidence>
<proteinExistence type="predicted"/>
<sequence>MAWLGRYKVAAIVPAAGHAPWSRATPARWQVLQRGHLPHQDPPHRRPHDTLHAERFIRSVREERTDRLLMLDRGHAEKVLRDYPRNFTANHVGALGSCVTRRT</sequence>
<organism evidence="1 2">
    <name type="scientific">Streptomyces plumbiresistens</name>
    <dbReference type="NCBI Taxonomy" id="511811"/>
    <lineage>
        <taxon>Bacteria</taxon>
        <taxon>Bacillati</taxon>
        <taxon>Actinomycetota</taxon>
        <taxon>Actinomycetes</taxon>
        <taxon>Kitasatosporales</taxon>
        <taxon>Streptomycetaceae</taxon>
        <taxon>Streptomyces</taxon>
    </lineage>
</organism>
<gene>
    <name evidence="1" type="ORF">GCM10022232_91040</name>
</gene>
<evidence type="ECO:0000313" key="1">
    <source>
        <dbReference type="EMBL" id="GAA4030928.1"/>
    </source>
</evidence>
<dbReference type="Proteomes" id="UP001500456">
    <property type="component" value="Unassembled WGS sequence"/>
</dbReference>
<dbReference type="EMBL" id="BAAAZX010000052">
    <property type="protein sequence ID" value="GAA4030928.1"/>
    <property type="molecule type" value="Genomic_DNA"/>
</dbReference>
<name>A0ABP7TV11_9ACTN</name>
<accession>A0ABP7TV11</accession>
<comment type="caution">
    <text evidence="1">The sequence shown here is derived from an EMBL/GenBank/DDBJ whole genome shotgun (WGS) entry which is preliminary data.</text>
</comment>
<keyword evidence="2" id="KW-1185">Reference proteome</keyword>